<sequence>MGTKTIRLDEDVYDRVRAEKRDDETFSEAIDRLIGGPSLLELTGILSPEEADEFQEVIDDVDTDARDDIDELVDRFE</sequence>
<reference evidence="3" key="1">
    <citation type="submission" date="2016-10" db="EMBL/GenBank/DDBJ databases">
        <authorList>
            <person name="Varghese N."/>
            <person name="Submissions S."/>
        </authorList>
    </citation>
    <scope>NUCLEOTIDE SEQUENCE [LARGE SCALE GENOMIC DNA]</scope>
    <source>
        <strain evidence="3">IBRC-M 10760</strain>
    </source>
</reference>
<dbReference type="AlphaFoldDB" id="A0A1G7LB24"/>
<dbReference type="Pfam" id="PF02697">
    <property type="entry name" value="VAPB_antitox"/>
    <property type="match status" value="1"/>
</dbReference>
<dbReference type="EMBL" id="FNBK01000006">
    <property type="protein sequence ID" value="SDF46514.1"/>
    <property type="molecule type" value="Genomic_DNA"/>
</dbReference>
<gene>
    <name evidence="2" type="ORF">SAMN05216218_106223</name>
</gene>
<dbReference type="STRING" id="660518.SAMN05216218_106223"/>
<keyword evidence="3" id="KW-1185">Reference proteome</keyword>
<evidence type="ECO:0000313" key="3">
    <source>
        <dbReference type="Proteomes" id="UP000199076"/>
    </source>
</evidence>
<keyword evidence="1" id="KW-1277">Toxin-antitoxin system</keyword>
<proteinExistence type="predicted"/>
<evidence type="ECO:0000256" key="1">
    <source>
        <dbReference type="ARBA" id="ARBA00022649"/>
    </source>
</evidence>
<name>A0A1G7LB24_9EURY</name>
<accession>A0A1G7LB24</accession>
<dbReference type="OrthoDB" id="9187at2157"/>
<evidence type="ECO:0000313" key="2">
    <source>
        <dbReference type="EMBL" id="SDF46514.1"/>
    </source>
</evidence>
<organism evidence="2 3">
    <name type="scientific">Halorientalis regularis</name>
    <dbReference type="NCBI Taxonomy" id="660518"/>
    <lineage>
        <taxon>Archaea</taxon>
        <taxon>Methanobacteriati</taxon>
        <taxon>Methanobacteriota</taxon>
        <taxon>Stenosarchaea group</taxon>
        <taxon>Halobacteria</taxon>
        <taxon>Halobacteriales</taxon>
        <taxon>Haloarculaceae</taxon>
        <taxon>Halorientalis</taxon>
    </lineage>
</organism>
<protein>
    <submittedName>
        <fullName evidence="2">Uncharacterized ACR, COG1753</fullName>
    </submittedName>
</protein>
<dbReference type="InterPro" id="IPR003847">
    <property type="entry name" value="Put_antitoxin"/>
</dbReference>
<dbReference type="Proteomes" id="UP000199076">
    <property type="component" value="Unassembled WGS sequence"/>
</dbReference>
<dbReference type="RefSeq" id="WP_092691305.1">
    <property type="nucleotide sequence ID" value="NZ_FNBK01000006.1"/>
</dbReference>